<evidence type="ECO:0000256" key="8">
    <source>
        <dbReference type="SAM" id="Phobius"/>
    </source>
</evidence>
<evidence type="ECO:0000256" key="6">
    <source>
        <dbReference type="PROSITE-ProRule" id="PRU01373"/>
    </source>
</evidence>
<feature type="domain" description="L,D-TPase catalytic" evidence="9">
    <location>
        <begin position="403"/>
        <end position="519"/>
    </location>
</feature>
<keyword evidence="8" id="KW-1133">Transmembrane helix</keyword>
<evidence type="ECO:0000313" key="11">
    <source>
        <dbReference type="Proteomes" id="UP000245753"/>
    </source>
</evidence>
<dbReference type="PANTHER" id="PTHR30582:SF2">
    <property type="entry name" value="L,D-TRANSPEPTIDASE YCIB-RELATED"/>
    <property type="match status" value="1"/>
</dbReference>
<keyword evidence="2" id="KW-0808">Transferase</keyword>
<dbReference type="RefSeq" id="WP_109136510.1">
    <property type="nucleotide sequence ID" value="NZ_QFFN01000002.1"/>
</dbReference>
<keyword evidence="3 6" id="KW-0133">Cell shape</keyword>
<evidence type="ECO:0000313" key="10">
    <source>
        <dbReference type="EMBL" id="PWG60559.1"/>
    </source>
</evidence>
<dbReference type="EMBL" id="QFFN01000002">
    <property type="protein sequence ID" value="PWG60559.1"/>
    <property type="molecule type" value="Genomic_DNA"/>
</dbReference>
<dbReference type="Proteomes" id="UP000245753">
    <property type="component" value="Unassembled WGS sequence"/>
</dbReference>
<reference evidence="10 11" key="1">
    <citation type="journal article" date="2018" name="Int. J. Syst. Evol. Microbiol.">
        <title>Bifidobacterium catulorum sp. nov., a novel taxon from the faeces of the baby common marmoset (Callithrix jacchus).</title>
        <authorList>
            <person name="Modesto M."/>
            <person name="Michelini S."/>
            <person name="Oki K."/>
            <person name="Biavati B."/>
            <person name="Watanabe K."/>
            <person name="Mattarelli P."/>
        </authorList>
    </citation>
    <scope>NUCLEOTIDE SEQUENCE [LARGE SCALE GENOMIC DNA]</scope>
    <source>
        <strain evidence="10 11">MRM 8.19</strain>
    </source>
</reference>
<comment type="pathway">
    <text evidence="1 6">Cell wall biogenesis; peptidoglycan biosynthesis.</text>
</comment>
<evidence type="ECO:0000256" key="3">
    <source>
        <dbReference type="ARBA" id="ARBA00022960"/>
    </source>
</evidence>
<evidence type="ECO:0000256" key="7">
    <source>
        <dbReference type="SAM" id="MobiDB-lite"/>
    </source>
</evidence>
<dbReference type="InterPro" id="IPR005490">
    <property type="entry name" value="LD_TPept_cat_dom"/>
</dbReference>
<dbReference type="InterPro" id="IPR038063">
    <property type="entry name" value="Transpep_catalytic_dom"/>
</dbReference>
<dbReference type="PANTHER" id="PTHR30582">
    <property type="entry name" value="L,D-TRANSPEPTIDASE"/>
    <property type="match status" value="1"/>
</dbReference>
<protein>
    <submittedName>
        <fullName evidence="10">Murein L,D-transpeptidase</fullName>
    </submittedName>
</protein>
<keyword evidence="4 6" id="KW-0573">Peptidoglycan synthesis</keyword>
<name>A0A2U2MUN1_9BIFI</name>
<feature type="active site" description="Proton donor/acceptor" evidence="6">
    <location>
        <position position="476"/>
    </location>
</feature>
<keyword evidence="8" id="KW-0472">Membrane</keyword>
<dbReference type="PROSITE" id="PS52029">
    <property type="entry name" value="LD_TPASE"/>
    <property type="match status" value="1"/>
</dbReference>
<evidence type="ECO:0000256" key="2">
    <source>
        <dbReference type="ARBA" id="ARBA00022679"/>
    </source>
</evidence>
<dbReference type="CDD" id="cd16913">
    <property type="entry name" value="YkuD_like"/>
    <property type="match status" value="1"/>
</dbReference>
<dbReference type="Gene3D" id="2.40.440.10">
    <property type="entry name" value="L,D-transpeptidase catalytic domain-like"/>
    <property type="match status" value="1"/>
</dbReference>
<proteinExistence type="predicted"/>
<evidence type="ECO:0000256" key="4">
    <source>
        <dbReference type="ARBA" id="ARBA00022984"/>
    </source>
</evidence>
<accession>A0A2U2MUN1</accession>
<dbReference type="UniPathway" id="UPA00219"/>
<dbReference type="GO" id="GO:0071555">
    <property type="term" value="P:cell wall organization"/>
    <property type="evidence" value="ECO:0007669"/>
    <property type="project" value="UniProtKB-UniRule"/>
</dbReference>
<feature type="active site" description="Nucleophile" evidence="6">
    <location>
        <position position="495"/>
    </location>
</feature>
<dbReference type="OrthoDB" id="3176960at2"/>
<gene>
    <name evidence="10" type="ORF">DF200_01350</name>
</gene>
<dbReference type="Pfam" id="PF03734">
    <property type="entry name" value="YkuD"/>
    <property type="match status" value="1"/>
</dbReference>
<dbReference type="GO" id="GO:0071972">
    <property type="term" value="F:peptidoglycan L,D-transpeptidase activity"/>
    <property type="evidence" value="ECO:0007669"/>
    <property type="project" value="TreeGrafter"/>
</dbReference>
<comment type="caution">
    <text evidence="10">The sequence shown here is derived from an EMBL/GenBank/DDBJ whole genome shotgun (WGS) entry which is preliminary data.</text>
</comment>
<evidence type="ECO:0000256" key="5">
    <source>
        <dbReference type="ARBA" id="ARBA00023316"/>
    </source>
</evidence>
<dbReference type="GO" id="GO:0018104">
    <property type="term" value="P:peptidoglycan-protein cross-linking"/>
    <property type="evidence" value="ECO:0007669"/>
    <property type="project" value="TreeGrafter"/>
</dbReference>
<dbReference type="SUPFAM" id="SSF141523">
    <property type="entry name" value="L,D-transpeptidase catalytic domain-like"/>
    <property type="match status" value="1"/>
</dbReference>
<feature type="region of interest" description="Disordered" evidence="7">
    <location>
        <begin position="1"/>
        <end position="22"/>
    </location>
</feature>
<organism evidence="10 11">
    <name type="scientific">Bifidobacterium catulorum</name>
    <dbReference type="NCBI Taxonomy" id="1630173"/>
    <lineage>
        <taxon>Bacteria</taxon>
        <taxon>Bacillati</taxon>
        <taxon>Actinomycetota</taxon>
        <taxon>Actinomycetes</taxon>
        <taxon>Bifidobacteriales</taxon>
        <taxon>Bifidobacteriaceae</taxon>
        <taxon>Bifidobacterium</taxon>
    </lineage>
</organism>
<keyword evidence="5 6" id="KW-0961">Cell wall biogenesis/degradation</keyword>
<dbReference type="AlphaFoldDB" id="A0A2U2MUN1"/>
<evidence type="ECO:0000256" key="1">
    <source>
        <dbReference type="ARBA" id="ARBA00004752"/>
    </source>
</evidence>
<feature type="transmembrane region" description="Helical" evidence="8">
    <location>
        <begin position="57"/>
        <end position="77"/>
    </location>
</feature>
<evidence type="ECO:0000259" key="9">
    <source>
        <dbReference type="PROSITE" id="PS52029"/>
    </source>
</evidence>
<sequence length="528" mass="55087">MTDDKDFAPVPLPGGASPDDARTMTMAPLPQSAGAMGAVPMPPANGGSHAAKKRRNVGLIAVISFVAVVLLALVGYIGGGQFYFKDKAAPGVSLGGISVAGQTADELKATVNDAVKNSTVQVSVKGGQSTTASLKDLGTTVDVDATVNDLLNANKGDLLSKVNPFAKTSVALKTSTDKLAMSTYLTDKLIGENARVENAAIKYDGAKYVTTPSKDGEAPKLEPVVATIDELASNPGNARKVEVATTTEKAPISDATAAKAATDANARLNSKLVISNGDDKTLTIPAAQIAKWIKVNEDVTKGTISLTYDQNAINSYLSSSLPGALNQKMVAEENVVNTEGTVITTNVKGVNGVEVNSDLSDTAKQVAAALQNGTSGTIKANTKVTKYETKSRKVRYDVPNGDPHMVIDLSKQQAFAYKGTTLVRTFNVSTGKPSTPTDTGTFFANVKYESQTMVGEDYVTPNVPWVTYYNGGEGFHGAPWNPDGIASGTPKSHGCTNMNVADAKWVYDFLPIGGMVQVIGSTPSGAVR</sequence>
<keyword evidence="11" id="KW-1185">Reference proteome</keyword>
<dbReference type="GO" id="GO:0005576">
    <property type="term" value="C:extracellular region"/>
    <property type="evidence" value="ECO:0007669"/>
    <property type="project" value="TreeGrafter"/>
</dbReference>
<dbReference type="InterPro" id="IPR050979">
    <property type="entry name" value="LD-transpeptidase"/>
</dbReference>
<dbReference type="GO" id="GO:0008360">
    <property type="term" value="P:regulation of cell shape"/>
    <property type="evidence" value="ECO:0007669"/>
    <property type="project" value="UniProtKB-UniRule"/>
</dbReference>
<keyword evidence="8" id="KW-0812">Transmembrane</keyword>
<dbReference type="GO" id="GO:0016740">
    <property type="term" value="F:transferase activity"/>
    <property type="evidence" value="ECO:0007669"/>
    <property type="project" value="UniProtKB-KW"/>
</dbReference>